<proteinExistence type="predicted"/>
<dbReference type="Proteomes" id="UP000006329">
    <property type="component" value="Unassembled WGS sequence"/>
</dbReference>
<name>A0A0E2BGC9_9LEPT</name>
<dbReference type="Pfam" id="PF08843">
    <property type="entry name" value="AbiEii"/>
    <property type="match status" value="1"/>
</dbReference>
<evidence type="ECO:0000313" key="2">
    <source>
        <dbReference type="Proteomes" id="UP000006329"/>
    </source>
</evidence>
<gene>
    <name evidence="1" type="ORF">LEP1GSC179_0138</name>
</gene>
<dbReference type="RefSeq" id="WP_004475421.1">
    <property type="nucleotide sequence ID" value="NZ_AHON02000031.1"/>
</dbReference>
<sequence>MSKSFIHFDKEWKDLVRVVASSEKLSPSLIEKDYWIMHVLWSLLNSGLNFYMKGGTSLSKAYGMINRFSEDIDLLIEDDALKSKTARTDTSKPNLEKRRAFFDALPTRMNVPGAVGIKRDIDFDDDKVRNAGIRISYPTSEKDQGLKSGILLEVGFDQVEPYEDKTVTSWVVEYLRKRNQLGDYLDNRAIGIRCYRPEYTFVEKLQAISTKYRQLSEGKDVPNFARHYYDVYKLLDSKEVQEFIGTEKYIRHKEERFGKNDEKNLAKNEAFTLLNPDLRKQIEERYENTKVLYYGEVPSLDAIASRLKEYLHDL</sequence>
<dbReference type="InterPro" id="IPR014942">
    <property type="entry name" value="AbiEii"/>
</dbReference>
<keyword evidence="1" id="KW-0808">Transferase</keyword>
<dbReference type="Gene3D" id="3.10.450.620">
    <property type="entry name" value="JHP933, nucleotidyltransferase-like core domain"/>
    <property type="match status" value="1"/>
</dbReference>
<dbReference type="AlphaFoldDB" id="A0A0E2BGC9"/>
<keyword evidence="2" id="KW-1185">Reference proteome</keyword>
<protein>
    <submittedName>
        <fullName evidence="1">Nucleotidyl transferase, PF08843 family</fullName>
    </submittedName>
</protein>
<dbReference type="GO" id="GO:0016740">
    <property type="term" value="F:transferase activity"/>
    <property type="evidence" value="ECO:0007669"/>
    <property type="project" value="UniProtKB-KW"/>
</dbReference>
<dbReference type="EMBL" id="AHON02000031">
    <property type="protein sequence ID" value="EKO34393.1"/>
    <property type="molecule type" value="Genomic_DNA"/>
</dbReference>
<comment type="caution">
    <text evidence="1">The sequence shown here is derived from an EMBL/GenBank/DDBJ whole genome shotgun (WGS) entry which is preliminary data.</text>
</comment>
<organism evidence="1 2">
    <name type="scientific">Leptospira santarosai str. MOR084</name>
    <dbReference type="NCBI Taxonomy" id="1049984"/>
    <lineage>
        <taxon>Bacteria</taxon>
        <taxon>Pseudomonadati</taxon>
        <taxon>Spirochaetota</taxon>
        <taxon>Spirochaetia</taxon>
        <taxon>Leptospirales</taxon>
        <taxon>Leptospiraceae</taxon>
        <taxon>Leptospira</taxon>
    </lineage>
</organism>
<evidence type="ECO:0000313" key="1">
    <source>
        <dbReference type="EMBL" id="EKO34393.1"/>
    </source>
</evidence>
<reference evidence="1" key="1">
    <citation type="submission" date="2012-10" db="EMBL/GenBank/DDBJ databases">
        <authorList>
            <person name="Harkins D.M."/>
            <person name="Durkin A.S."/>
            <person name="Brinkac L.M."/>
            <person name="Haft D.H."/>
            <person name="Selengut J.D."/>
            <person name="Sanka R."/>
            <person name="DePew J."/>
            <person name="Purushe J."/>
            <person name="Matthias M.A."/>
            <person name="Vinetz J.M."/>
            <person name="Sutton G.G."/>
            <person name="Nierman W.C."/>
            <person name="Fouts D.E."/>
        </authorList>
    </citation>
    <scope>NUCLEOTIDE SEQUENCE [LARGE SCALE GENOMIC DNA]</scope>
    <source>
        <strain evidence="1">MOR084</strain>
    </source>
</reference>
<accession>A0A0E2BGC9</accession>